<name>A0A5J4UCV8_9EUKA</name>
<dbReference type="Proteomes" id="UP000324800">
    <property type="component" value="Unassembled WGS sequence"/>
</dbReference>
<reference evidence="1 2" key="1">
    <citation type="submission" date="2019-03" db="EMBL/GenBank/DDBJ databases">
        <title>Single cell metagenomics reveals metabolic interactions within the superorganism composed of flagellate Streblomastix strix and complex community of Bacteroidetes bacteria on its surface.</title>
        <authorList>
            <person name="Treitli S.C."/>
            <person name="Kolisko M."/>
            <person name="Husnik F."/>
            <person name="Keeling P."/>
            <person name="Hampl V."/>
        </authorList>
    </citation>
    <scope>NUCLEOTIDE SEQUENCE [LARGE SCALE GENOMIC DNA]</scope>
    <source>
        <strain evidence="1">ST1C</strain>
    </source>
</reference>
<gene>
    <name evidence="1" type="ORF">EZS28_037038</name>
</gene>
<organism evidence="1 2">
    <name type="scientific">Streblomastix strix</name>
    <dbReference type="NCBI Taxonomy" id="222440"/>
    <lineage>
        <taxon>Eukaryota</taxon>
        <taxon>Metamonada</taxon>
        <taxon>Preaxostyla</taxon>
        <taxon>Oxymonadida</taxon>
        <taxon>Streblomastigidae</taxon>
        <taxon>Streblomastix</taxon>
    </lineage>
</organism>
<accession>A0A5J4UCV8</accession>
<proteinExistence type="predicted"/>
<evidence type="ECO:0000313" key="1">
    <source>
        <dbReference type="EMBL" id="KAA6367435.1"/>
    </source>
</evidence>
<protein>
    <submittedName>
        <fullName evidence="1">Uncharacterized protein</fullName>
    </submittedName>
</protein>
<evidence type="ECO:0000313" key="2">
    <source>
        <dbReference type="Proteomes" id="UP000324800"/>
    </source>
</evidence>
<dbReference type="EMBL" id="SNRW01018334">
    <property type="protein sequence ID" value="KAA6367435.1"/>
    <property type="molecule type" value="Genomic_DNA"/>
</dbReference>
<sequence>MLQPNQRESQSRIKKINRLNTPYRGITVEVKFRYIPGINNIDADSLSRLAVSGDNSIDKQILQQVLEEWYIQIIIDCFATRSNAKHTKYFQIENEALAKNQAWMEQSLEGETPLLHNPIALIPGVIYAKKLEQDLGVSQNILKEGTWMKKNSQKLSPGKIEIFFVYRERKVNNYSENAQQIQDLQDNQYKEQQMDGMDAGRETPILQQYLQNIGQLHQLSETIRVRCMYDPNRKFQFNIIRADEQINDFYKKQGNRITDKRAC</sequence>
<dbReference type="AlphaFoldDB" id="A0A5J4UCV8"/>
<dbReference type="OrthoDB" id="7477527at2759"/>
<comment type="caution">
    <text evidence="1">The sequence shown here is derived from an EMBL/GenBank/DDBJ whole genome shotgun (WGS) entry which is preliminary data.</text>
</comment>